<evidence type="ECO:0000313" key="6">
    <source>
        <dbReference type="Proteomes" id="UP000600026"/>
    </source>
</evidence>
<evidence type="ECO:0000313" key="5">
    <source>
        <dbReference type="EMBL" id="GHI84198.1"/>
    </source>
</evidence>
<feature type="domain" description="HTH luxR-type" evidence="4">
    <location>
        <begin position="26"/>
        <end position="91"/>
    </location>
</feature>
<dbReference type="InterPro" id="IPR016032">
    <property type="entry name" value="Sig_transdc_resp-reg_C-effctor"/>
</dbReference>
<dbReference type="PROSITE" id="PS00622">
    <property type="entry name" value="HTH_LUXR_1"/>
    <property type="match status" value="1"/>
</dbReference>
<dbReference type="InterPro" id="IPR036388">
    <property type="entry name" value="WH-like_DNA-bd_sf"/>
</dbReference>
<comment type="caution">
    <text evidence="5">The sequence shown here is derived from an EMBL/GenBank/DDBJ whole genome shotgun (WGS) entry which is preliminary data.</text>
</comment>
<dbReference type="PRINTS" id="PR00038">
    <property type="entry name" value="HTHLUXR"/>
</dbReference>
<dbReference type="PANTHER" id="PTHR43214:SF24">
    <property type="entry name" value="TRANSCRIPTIONAL REGULATORY PROTEIN NARL-RELATED"/>
    <property type="match status" value="1"/>
</dbReference>
<dbReference type="InterPro" id="IPR039420">
    <property type="entry name" value="WalR-like"/>
</dbReference>
<dbReference type="GeneID" id="96802242"/>
<name>A0A919L9S1_9ACTN</name>
<evidence type="ECO:0000256" key="1">
    <source>
        <dbReference type="ARBA" id="ARBA00023015"/>
    </source>
</evidence>
<gene>
    <name evidence="5" type="ORF">Sxan_15620</name>
</gene>
<dbReference type="Proteomes" id="UP000600026">
    <property type="component" value="Unassembled WGS sequence"/>
</dbReference>
<dbReference type="Gene3D" id="1.10.10.10">
    <property type="entry name" value="Winged helix-like DNA-binding domain superfamily/Winged helix DNA-binding domain"/>
    <property type="match status" value="1"/>
</dbReference>
<dbReference type="EMBL" id="BNEE01000004">
    <property type="protein sequence ID" value="GHI84198.1"/>
    <property type="molecule type" value="Genomic_DNA"/>
</dbReference>
<sequence length="104" mass="11685">MTTPDDVWNRINSLIADAEADWLETSARRIRELTEREFDVFILLGRGLSNQAISRLLLVTERTVKAHVTRVLAKLQLESRLQAGLVAQSYTRKAAPYSRTCAAG</sequence>
<dbReference type="RefSeq" id="WP_199921139.1">
    <property type="nucleotide sequence ID" value="NZ_BNEE01000004.1"/>
</dbReference>
<dbReference type="GO" id="GO:0003677">
    <property type="term" value="F:DNA binding"/>
    <property type="evidence" value="ECO:0007669"/>
    <property type="project" value="UniProtKB-KW"/>
</dbReference>
<dbReference type="SMART" id="SM00421">
    <property type="entry name" value="HTH_LUXR"/>
    <property type="match status" value="1"/>
</dbReference>
<keyword evidence="2" id="KW-0238">DNA-binding</keyword>
<accession>A0A919L9S1</accession>
<dbReference type="GO" id="GO:0006355">
    <property type="term" value="P:regulation of DNA-templated transcription"/>
    <property type="evidence" value="ECO:0007669"/>
    <property type="project" value="InterPro"/>
</dbReference>
<dbReference type="AlphaFoldDB" id="A0A919L9S1"/>
<dbReference type="CDD" id="cd06170">
    <property type="entry name" value="LuxR_C_like"/>
    <property type="match status" value="1"/>
</dbReference>
<dbReference type="PANTHER" id="PTHR43214">
    <property type="entry name" value="TWO-COMPONENT RESPONSE REGULATOR"/>
    <property type="match status" value="1"/>
</dbReference>
<dbReference type="PROSITE" id="PS50043">
    <property type="entry name" value="HTH_LUXR_2"/>
    <property type="match status" value="1"/>
</dbReference>
<evidence type="ECO:0000259" key="4">
    <source>
        <dbReference type="PROSITE" id="PS50043"/>
    </source>
</evidence>
<proteinExistence type="predicted"/>
<dbReference type="Pfam" id="PF00196">
    <property type="entry name" value="GerE"/>
    <property type="match status" value="1"/>
</dbReference>
<evidence type="ECO:0000256" key="2">
    <source>
        <dbReference type="ARBA" id="ARBA00023125"/>
    </source>
</evidence>
<keyword evidence="6" id="KW-1185">Reference proteome</keyword>
<protein>
    <recommendedName>
        <fullName evidence="4">HTH luxR-type domain-containing protein</fullName>
    </recommendedName>
</protein>
<reference evidence="5" key="1">
    <citation type="submission" date="2020-09" db="EMBL/GenBank/DDBJ databases">
        <title>Whole genome shotgun sequence of Streptomyces xanthophaeus NBRC 12829.</title>
        <authorList>
            <person name="Komaki H."/>
            <person name="Tamura T."/>
        </authorList>
    </citation>
    <scope>NUCLEOTIDE SEQUENCE</scope>
    <source>
        <strain evidence="5">NBRC 12829</strain>
    </source>
</reference>
<keyword evidence="3" id="KW-0804">Transcription</keyword>
<dbReference type="SUPFAM" id="SSF46894">
    <property type="entry name" value="C-terminal effector domain of the bipartite response regulators"/>
    <property type="match status" value="1"/>
</dbReference>
<organism evidence="5 6">
    <name type="scientific">Streptomyces xanthophaeus</name>
    <dbReference type="NCBI Taxonomy" id="67385"/>
    <lineage>
        <taxon>Bacteria</taxon>
        <taxon>Bacillati</taxon>
        <taxon>Actinomycetota</taxon>
        <taxon>Actinomycetes</taxon>
        <taxon>Kitasatosporales</taxon>
        <taxon>Streptomycetaceae</taxon>
        <taxon>Streptomyces</taxon>
    </lineage>
</organism>
<keyword evidence="1" id="KW-0805">Transcription regulation</keyword>
<dbReference type="InterPro" id="IPR000792">
    <property type="entry name" value="Tscrpt_reg_LuxR_C"/>
</dbReference>
<evidence type="ECO:0000256" key="3">
    <source>
        <dbReference type="ARBA" id="ARBA00023163"/>
    </source>
</evidence>